<reference evidence="1" key="1">
    <citation type="journal article" date="2017" name="Elife">
        <title>The kinetoplastid-infecting Bodo saltans virus (BsV), a window into the most abundant giant viruses in the sea.</title>
        <authorList>
            <person name="Deeg C.M."/>
            <person name="Chow C.-E.T."/>
            <person name="Suttle C.A."/>
        </authorList>
    </citation>
    <scope>NUCLEOTIDE SEQUENCE</scope>
    <source>
        <strain evidence="1">NG1</strain>
    </source>
</reference>
<protein>
    <submittedName>
        <fullName evidence="1">Uncharacterized protein</fullName>
    </submittedName>
</protein>
<organism evidence="1">
    <name type="scientific">Bodo saltans virus</name>
    <dbReference type="NCBI Taxonomy" id="2024608"/>
    <lineage>
        <taxon>Viruses</taxon>
        <taxon>Varidnaviria</taxon>
        <taxon>Bamfordvirae</taxon>
        <taxon>Nucleocytoviricota</taxon>
        <taxon>Megaviricetes</taxon>
        <taxon>Imitervirales</taxon>
        <taxon>Mimiviridae</taxon>
        <taxon>Klosneuvirinae</taxon>
        <taxon>Theiavirus</taxon>
        <taxon>Theiavirus salishense</taxon>
    </lineage>
</organism>
<evidence type="ECO:0000313" key="1">
    <source>
        <dbReference type="EMBL" id="ATZ81136.1"/>
    </source>
</evidence>
<dbReference type="EMBL" id="MF782455">
    <property type="protein sequence ID" value="ATZ81136.1"/>
    <property type="molecule type" value="Genomic_DNA"/>
</dbReference>
<dbReference type="Pfam" id="PF26128">
    <property type="entry name" value="Gad2"/>
    <property type="match status" value="1"/>
</dbReference>
<proteinExistence type="predicted"/>
<sequence>MILKKIMNLVMLNVIERISKDLFEVYKFKHWQNVVIAGGYAVDLLADTNNSSDIDLFIYNADKKTIKQIYDSILALTRGKIEYEFGAVATLQALNGKKVQIINSSSVKTPKELVDRFDIPICRVYFDGYNLVYDADVKSAILDKIIDLSNVNYVHNTPERIAKYVLLKKYMLSNTEKYTQKIDPLYLFKECVGNDRAFQNLLLTTNETLRKIYNMIFIRQNPNLATILNGNEKYYDDKKKQQNNNNKGLSSEITFTNNSDETERNKFGLPQILYKIKMGTYTFEECYESYDTDISGFNTGCYIIMYEPNEDKVIEYFGNSDKFNSKNLNKYELSYVELASLLNRLKVVKMFINRKNFDSVMNIAVHEDNVELYKMAYKLISSDERYKFTREQLIKQKAFEICRELYGELLEDELQQENNITSGFDSSELDKIEENNVAEFLKYYENNKKYHQAIIKYLQERCVKIIDEKNKYKVFGFNEMEKKFYNYQLNKHCENTSSKYNTFLSMITSTEAAYNGAVNINFANPLNNWETRHIFVKMTEGYLDPQYKFNLDDINQMLLFLDKIELINNNKNQKELMQFLVNNKKSLGSNYSNFVNDNYGRISSISLYNNLLRNTKEHELAYSELKLNGDYKREENAIGYTPDDIIMYRTIKDHYECAIPNKERSNAIKNIDRTKQIIKFNETEVEMNKLAENLLPEMFNFTQFTTKNDFVILLNDEKTKRMMETKNDQKK</sequence>
<dbReference type="Proteomes" id="UP000240325">
    <property type="component" value="Segment"/>
</dbReference>
<evidence type="ECO:0000313" key="2">
    <source>
        <dbReference type="Proteomes" id="UP000240325"/>
    </source>
</evidence>
<accession>A0A2H4UW80</accession>
<name>A0A2H4UW80_9VIRU</name>
<gene>
    <name evidence="1" type="ORF">BMW23_1092</name>
</gene>
<keyword evidence="2" id="KW-1185">Reference proteome</keyword>